<accession>A0AAV8D741</accession>
<evidence type="ECO:0000313" key="9">
    <source>
        <dbReference type="EMBL" id="KAJ4763744.1"/>
    </source>
</evidence>
<keyword evidence="4" id="KW-0493">Microtubule</keyword>
<dbReference type="FunFam" id="1.20.120.1900:FF:000018">
    <property type="entry name" value="Gamma-tubulin complex component 6 isoform A"/>
    <property type="match status" value="1"/>
</dbReference>
<proteinExistence type="inferred from homology"/>
<dbReference type="InterPro" id="IPR040457">
    <property type="entry name" value="GCP_C"/>
</dbReference>
<evidence type="ECO:0000259" key="7">
    <source>
        <dbReference type="Pfam" id="PF04130"/>
    </source>
</evidence>
<dbReference type="InterPro" id="IPR007259">
    <property type="entry name" value="GCP"/>
</dbReference>
<evidence type="ECO:0000256" key="6">
    <source>
        <dbReference type="SAM" id="MobiDB-lite"/>
    </source>
</evidence>
<dbReference type="Proteomes" id="UP001140206">
    <property type="component" value="Chromosome 4"/>
</dbReference>
<feature type="domain" description="Gamma tubulin complex component C-terminal" evidence="7">
    <location>
        <begin position="845"/>
        <end position="1149"/>
    </location>
</feature>
<dbReference type="AlphaFoldDB" id="A0AAV8D741"/>
<dbReference type="InterPro" id="IPR041470">
    <property type="entry name" value="GCP_N"/>
</dbReference>
<gene>
    <name evidence="9" type="ORF">LUZ62_074119</name>
</gene>
<evidence type="ECO:0000256" key="5">
    <source>
        <dbReference type="ARBA" id="ARBA00023212"/>
    </source>
</evidence>
<reference evidence="9" key="1">
    <citation type="submission" date="2022-08" db="EMBL/GenBank/DDBJ databases">
        <authorList>
            <person name="Marques A."/>
        </authorList>
    </citation>
    <scope>NUCLEOTIDE SEQUENCE</scope>
    <source>
        <strain evidence="9">RhyPub2mFocal</strain>
        <tissue evidence="9">Leaves</tissue>
    </source>
</reference>
<dbReference type="Pfam" id="PF04130">
    <property type="entry name" value="GCP_C_terminal"/>
    <property type="match status" value="1"/>
</dbReference>
<comment type="subcellular location">
    <subcellularLocation>
        <location evidence="1">Cytoplasm</location>
        <location evidence="1">Cytoskeleton</location>
    </subcellularLocation>
</comment>
<dbReference type="PANTHER" id="PTHR19302">
    <property type="entry name" value="GAMMA TUBULIN COMPLEX PROTEIN"/>
    <property type="match status" value="1"/>
</dbReference>
<dbReference type="GO" id="GO:0051321">
    <property type="term" value="P:meiotic cell cycle"/>
    <property type="evidence" value="ECO:0007669"/>
    <property type="project" value="TreeGrafter"/>
</dbReference>
<comment type="similarity">
    <text evidence="2">Belongs to the TUBGCP family.</text>
</comment>
<dbReference type="Pfam" id="PF17681">
    <property type="entry name" value="GCP_N_terminal"/>
    <property type="match status" value="1"/>
</dbReference>
<organism evidence="9 10">
    <name type="scientific">Rhynchospora pubera</name>
    <dbReference type="NCBI Taxonomy" id="906938"/>
    <lineage>
        <taxon>Eukaryota</taxon>
        <taxon>Viridiplantae</taxon>
        <taxon>Streptophyta</taxon>
        <taxon>Embryophyta</taxon>
        <taxon>Tracheophyta</taxon>
        <taxon>Spermatophyta</taxon>
        <taxon>Magnoliopsida</taxon>
        <taxon>Liliopsida</taxon>
        <taxon>Poales</taxon>
        <taxon>Cyperaceae</taxon>
        <taxon>Cyperoideae</taxon>
        <taxon>Rhynchosporeae</taxon>
        <taxon>Rhynchospora</taxon>
    </lineage>
</organism>
<evidence type="ECO:0000256" key="3">
    <source>
        <dbReference type="ARBA" id="ARBA00022490"/>
    </source>
</evidence>
<dbReference type="GO" id="GO:0051225">
    <property type="term" value="P:spindle assembly"/>
    <property type="evidence" value="ECO:0007669"/>
    <property type="project" value="TreeGrafter"/>
</dbReference>
<dbReference type="GO" id="GO:0051011">
    <property type="term" value="F:microtubule minus-end binding"/>
    <property type="evidence" value="ECO:0007669"/>
    <property type="project" value="TreeGrafter"/>
</dbReference>
<dbReference type="EMBL" id="JAMFTS010000004">
    <property type="protein sequence ID" value="KAJ4763744.1"/>
    <property type="molecule type" value="Genomic_DNA"/>
</dbReference>
<keyword evidence="10" id="KW-1185">Reference proteome</keyword>
<dbReference type="Gene3D" id="1.20.120.1900">
    <property type="entry name" value="Gamma-tubulin complex, C-terminal domain"/>
    <property type="match status" value="1"/>
</dbReference>
<comment type="caution">
    <text evidence="9">The sequence shown here is derived from an EMBL/GenBank/DDBJ whole genome shotgun (WGS) entry which is preliminary data.</text>
</comment>
<dbReference type="PANTHER" id="PTHR19302:SF70">
    <property type="entry name" value="GAMMA-TUBULIN COMPLEX COMPONENT 6"/>
    <property type="match status" value="1"/>
</dbReference>
<dbReference type="GO" id="GO:0007020">
    <property type="term" value="P:microtubule nucleation"/>
    <property type="evidence" value="ECO:0007669"/>
    <property type="project" value="InterPro"/>
</dbReference>
<keyword evidence="3" id="KW-0963">Cytoplasm</keyword>
<dbReference type="GO" id="GO:0000930">
    <property type="term" value="C:gamma-tubulin complex"/>
    <property type="evidence" value="ECO:0007669"/>
    <property type="project" value="TreeGrafter"/>
</dbReference>
<dbReference type="GO" id="GO:0000278">
    <property type="term" value="P:mitotic cell cycle"/>
    <property type="evidence" value="ECO:0007669"/>
    <property type="project" value="TreeGrafter"/>
</dbReference>
<evidence type="ECO:0000256" key="2">
    <source>
        <dbReference type="ARBA" id="ARBA00010337"/>
    </source>
</evidence>
<evidence type="ECO:0000313" key="10">
    <source>
        <dbReference type="Proteomes" id="UP001140206"/>
    </source>
</evidence>
<sequence>MVEYNHPEDALSLSPRFSSTNLSLSPSPSRTFSKTSFRIQIQVSAMEIDSNLTSLLQTLTMADPLTVPKSWESISSESGVPPPEKHSTNTADPIHQPSSITESALVRLALDALRGVKASLVELEEISDTFCSIPADRTKLSTPTVWCRGSSTSALGHFLRSIHSTGLKVFFLQQFINYYSYPAKSENAGKCSFSLVNQAFAVSIRKLLEGYFCALDTLSGSVELRRASNKNFCSDITPLEVYLHTEELRRFVESIGNICFPKHLGLDLAREDLSTETVMDFQKFLRGAELLSYLYVQFQGADPGQYELLKYLFVRSFEPYWEFIKSWIYRANINDPYEEFFLDWSESVAVSSSFPAPEDELSQFVKERNNVPLPCFLEDVSRPILRTGEQLHVLVKLLSFCNLNFVERGENPESVLPCWFSGTDSQNSSFLLNSLAFSAKSIEALVSKREVLYKTLMEKLREMQLKFDVIPFHTKLDFQHRHQDMHASNAGSIDMEAAPNIPVGAEYNGATYTSDESMYGAQLEKDSTCSSSYDSEEELDTHDVCIPPPKHTNAYERLFFSQIPSNLDHQPIQFKDPFQKSRDEELHHEIGAITDSPKDDNLKFGCWPLGSLPKNPFVSNNNCLILEELQSTVDKEELVFSKGFEPFLVINATNEPHCENKPSFTGRNYNLSANPILTKATWLANGESGDKNCRRNGGFLGPCFDFSSVATSSGNFSGRSFSVRDSSLMEEQLAVKYPTEVEHLVRTNMITCTKTELNSLPSSQVRTKENPKADVSGGAQWTGSLGYSTKDVEHADSGDCRYGSDHACEMPLDLVMYKCIAQDILLQYKYVSSFTIKLLKEGFDLGDHFLALRRYHFMEMADWADLLVASLFNQRWFNIQAEQNIAAVQGLLDLALQRSSCDSDPYKERLFLYVKGEDKVPFSGSASGLHIFDSILLGFRVDWPVSIVITQEALKVYAEIFGYLSQIRFSLFSLTHTWRCLKDLIKANRSPGAMKELNAFFRVRQQINHFVSTLQLYVHSQLSGASWGRFQLSLKHQAKDILDLGSMHMSYLREAVHICFLSAETKPVAAIIRNILQCAIDLRSCFTRVDSNSDTLTLHSLVNFSEVSAISLRFESLLKNLHLLYMNSPKHGDRSLCRFWGYLNYNEYYSFTMFTF</sequence>
<evidence type="ECO:0000256" key="4">
    <source>
        <dbReference type="ARBA" id="ARBA00022701"/>
    </source>
</evidence>
<dbReference type="GO" id="GO:0005874">
    <property type="term" value="C:microtubule"/>
    <property type="evidence" value="ECO:0007669"/>
    <property type="project" value="UniProtKB-KW"/>
</dbReference>
<dbReference type="GO" id="GO:0000922">
    <property type="term" value="C:spindle pole"/>
    <property type="evidence" value="ECO:0007669"/>
    <property type="project" value="InterPro"/>
</dbReference>
<protein>
    <submittedName>
        <fullName evidence="9">Gamma-tubulin complex component</fullName>
    </submittedName>
</protein>
<feature type="domain" description="Gamma tubulin complex component protein N-terminal" evidence="8">
    <location>
        <begin position="110"/>
        <end position="407"/>
    </location>
</feature>
<keyword evidence="5" id="KW-0206">Cytoskeleton</keyword>
<dbReference type="GO" id="GO:0031122">
    <property type="term" value="P:cytoplasmic microtubule organization"/>
    <property type="evidence" value="ECO:0007669"/>
    <property type="project" value="TreeGrafter"/>
</dbReference>
<dbReference type="GO" id="GO:0043015">
    <property type="term" value="F:gamma-tubulin binding"/>
    <property type="evidence" value="ECO:0007669"/>
    <property type="project" value="InterPro"/>
</dbReference>
<feature type="region of interest" description="Disordered" evidence="6">
    <location>
        <begin position="72"/>
        <end position="96"/>
    </location>
</feature>
<dbReference type="InterPro" id="IPR042241">
    <property type="entry name" value="GCP_C_sf"/>
</dbReference>
<name>A0AAV8D741_9POAL</name>
<evidence type="ECO:0000256" key="1">
    <source>
        <dbReference type="ARBA" id="ARBA00004245"/>
    </source>
</evidence>
<evidence type="ECO:0000259" key="8">
    <source>
        <dbReference type="Pfam" id="PF17681"/>
    </source>
</evidence>